<evidence type="ECO:0000256" key="4">
    <source>
        <dbReference type="SAM" id="Phobius"/>
    </source>
</evidence>
<evidence type="ECO:0000259" key="5">
    <source>
        <dbReference type="PROSITE" id="PS50850"/>
    </source>
</evidence>
<sequence>MYEFFKRNHSYLQAGFLLTFAASIGQTFYFALYAGSIRNELGLSHGGYGGLYTVATLLSALTMLYTGKMVDYLNVRYLSFFVLILLGLSSIAFSFINSAVFLLIVFYLLRITGQGMSTHTSSTFIAKTFTSMRGKAIAVTVLGRAFGEMVMPITGIILIATFGWRNAWIYTGLIILFVIAPYVFHLLKEREIYEPDLDQKSNPENESQINYRRLEVMKNKFFYLILAAVLAPPFVCTGIFFHSYHLIEIKGWSTEIYALTMPIFSLFLIIFVMLSGWAVDKWSAKDLTSFFLIPFSIGCVVLAIGKTEFAMLLFMIGAGTTTGFATSIAGSLWAELYGTKYLGEIKALVLSFVVASTAIAPGIMGYLIDIDVNIQDQVIVCAIYMFLVTGFLLWKRKLI</sequence>
<feature type="transmembrane region" description="Helical" evidence="4">
    <location>
        <begin position="374"/>
        <end position="394"/>
    </location>
</feature>
<dbReference type="Gene3D" id="1.20.1250.20">
    <property type="entry name" value="MFS general substrate transporter like domains"/>
    <property type="match status" value="2"/>
</dbReference>
<feature type="transmembrane region" description="Helical" evidence="4">
    <location>
        <begin position="12"/>
        <end position="34"/>
    </location>
</feature>
<dbReference type="InterPro" id="IPR036259">
    <property type="entry name" value="MFS_trans_sf"/>
</dbReference>
<evidence type="ECO:0000313" key="6">
    <source>
        <dbReference type="EMBL" id="RCL73923.1"/>
    </source>
</evidence>
<dbReference type="Pfam" id="PF07690">
    <property type="entry name" value="MFS_1"/>
    <property type="match status" value="1"/>
</dbReference>
<evidence type="ECO:0000256" key="3">
    <source>
        <dbReference type="ARBA" id="ARBA00023136"/>
    </source>
</evidence>
<feature type="transmembrane region" description="Helical" evidence="4">
    <location>
        <begin position="167"/>
        <end position="187"/>
    </location>
</feature>
<proteinExistence type="predicted"/>
<evidence type="ECO:0000313" key="7">
    <source>
        <dbReference type="Proteomes" id="UP000253570"/>
    </source>
</evidence>
<organism evidence="6 7">
    <name type="scientific">PS1 clade bacterium</name>
    <dbReference type="NCBI Taxonomy" id="2175152"/>
    <lineage>
        <taxon>Bacteria</taxon>
        <taxon>Pseudomonadati</taxon>
        <taxon>Pseudomonadota</taxon>
        <taxon>Alphaproteobacteria</taxon>
        <taxon>PS1 clade</taxon>
    </lineage>
</organism>
<feature type="transmembrane region" description="Helical" evidence="4">
    <location>
        <begin position="287"/>
        <end position="305"/>
    </location>
</feature>
<reference evidence="6 7" key="1">
    <citation type="journal article" date="2018" name="Microbiome">
        <title>Fine metagenomic profile of the Mediterranean stratified and mixed water columns revealed by assembly and recruitment.</title>
        <authorList>
            <person name="Haro-Moreno J.M."/>
            <person name="Lopez-Perez M."/>
            <person name="De La Torre J.R."/>
            <person name="Picazo A."/>
            <person name="Camacho A."/>
            <person name="Rodriguez-Valera F."/>
        </authorList>
    </citation>
    <scope>NUCLEOTIDE SEQUENCE [LARGE SCALE GENOMIC DNA]</scope>
    <source>
        <strain evidence="6">MED-G57</strain>
    </source>
</reference>
<feature type="transmembrane region" description="Helical" evidence="4">
    <location>
        <begin position="46"/>
        <end position="65"/>
    </location>
</feature>
<accession>A0A368DRK8</accession>
<comment type="caution">
    <text evidence="6">The sequence shown here is derived from an EMBL/GenBank/DDBJ whole genome shotgun (WGS) entry which is preliminary data.</text>
</comment>
<feature type="transmembrane region" description="Helical" evidence="4">
    <location>
        <begin position="77"/>
        <end position="109"/>
    </location>
</feature>
<keyword evidence="3 4" id="KW-0472">Membrane</keyword>
<evidence type="ECO:0000256" key="1">
    <source>
        <dbReference type="ARBA" id="ARBA00022692"/>
    </source>
</evidence>
<dbReference type="InterPro" id="IPR020846">
    <property type="entry name" value="MFS_dom"/>
</dbReference>
<protein>
    <submittedName>
        <fullName evidence="6">MFS transporter</fullName>
    </submittedName>
</protein>
<feature type="transmembrane region" description="Helical" evidence="4">
    <location>
        <begin position="311"/>
        <end position="333"/>
    </location>
</feature>
<evidence type="ECO:0000256" key="2">
    <source>
        <dbReference type="ARBA" id="ARBA00022989"/>
    </source>
</evidence>
<dbReference type="InterPro" id="IPR011701">
    <property type="entry name" value="MFS"/>
</dbReference>
<feature type="transmembrane region" description="Helical" evidence="4">
    <location>
        <begin position="136"/>
        <end position="161"/>
    </location>
</feature>
<dbReference type="Proteomes" id="UP000253570">
    <property type="component" value="Unassembled WGS sequence"/>
</dbReference>
<feature type="transmembrane region" description="Helical" evidence="4">
    <location>
        <begin position="256"/>
        <end position="275"/>
    </location>
</feature>
<keyword evidence="1 4" id="KW-0812">Transmembrane</keyword>
<dbReference type="GO" id="GO:0022857">
    <property type="term" value="F:transmembrane transporter activity"/>
    <property type="evidence" value="ECO:0007669"/>
    <property type="project" value="InterPro"/>
</dbReference>
<dbReference type="PROSITE" id="PS50850">
    <property type="entry name" value="MFS"/>
    <property type="match status" value="1"/>
</dbReference>
<dbReference type="AlphaFoldDB" id="A0A368DRK8"/>
<feature type="domain" description="Major facilitator superfamily (MFS) profile" evidence="5">
    <location>
        <begin position="11"/>
        <end position="399"/>
    </location>
</feature>
<keyword evidence="2 4" id="KW-1133">Transmembrane helix</keyword>
<dbReference type="EMBL" id="QOQD01000004">
    <property type="protein sequence ID" value="RCL73923.1"/>
    <property type="molecule type" value="Genomic_DNA"/>
</dbReference>
<feature type="transmembrane region" description="Helical" evidence="4">
    <location>
        <begin position="221"/>
        <end position="244"/>
    </location>
</feature>
<feature type="transmembrane region" description="Helical" evidence="4">
    <location>
        <begin position="345"/>
        <end position="368"/>
    </location>
</feature>
<dbReference type="PANTHER" id="PTHR11360">
    <property type="entry name" value="MONOCARBOXYLATE TRANSPORTER"/>
    <property type="match status" value="1"/>
</dbReference>
<dbReference type="SUPFAM" id="SSF103473">
    <property type="entry name" value="MFS general substrate transporter"/>
    <property type="match status" value="1"/>
</dbReference>
<gene>
    <name evidence="6" type="ORF">DBW71_02305</name>
</gene>
<dbReference type="InterPro" id="IPR050327">
    <property type="entry name" value="Proton-linked_MCT"/>
</dbReference>
<name>A0A368DRK8_9PROT</name>
<dbReference type="PANTHER" id="PTHR11360:SF308">
    <property type="entry name" value="BLL3089 PROTEIN"/>
    <property type="match status" value="1"/>
</dbReference>